<evidence type="ECO:0000313" key="4">
    <source>
        <dbReference type="EMBL" id="KAG8547880.1"/>
    </source>
</evidence>
<name>A0AAV6ZKK4_ENGPU</name>
<dbReference type="GO" id="GO:0016788">
    <property type="term" value="F:hydrolase activity, acting on ester bonds"/>
    <property type="evidence" value="ECO:0007669"/>
    <property type="project" value="InterPro"/>
</dbReference>
<dbReference type="InterPro" id="IPR001130">
    <property type="entry name" value="TatD-like"/>
</dbReference>
<dbReference type="Pfam" id="PF01026">
    <property type="entry name" value="TatD_DNase"/>
    <property type="match status" value="1"/>
</dbReference>
<feature type="region of interest" description="Disordered" evidence="3">
    <location>
        <begin position="1"/>
        <end position="203"/>
    </location>
</feature>
<evidence type="ECO:0000256" key="1">
    <source>
        <dbReference type="ARBA" id="ARBA00009275"/>
    </source>
</evidence>
<keyword evidence="5" id="KW-1185">Reference proteome</keyword>
<keyword evidence="2" id="KW-0378">Hydrolase</keyword>
<feature type="compositionally biased region" description="Basic and acidic residues" evidence="3">
    <location>
        <begin position="183"/>
        <end position="197"/>
    </location>
</feature>
<evidence type="ECO:0000256" key="3">
    <source>
        <dbReference type="SAM" id="MobiDB-lite"/>
    </source>
</evidence>
<dbReference type="CDD" id="cd01310">
    <property type="entry name" value="TatD_DNAse"/>
    <property type="match status" value="1"/>
</dbReference>
<evidence type="ECO:0000313" key="5">
    <source>
        <dbReference type="Proteomes" id="UP000824782"/>
    </source>
</evidence>
<comment type="similarity">
    <text evidence="1">Belongs to the metallo-dependent hydrolases superfamily. TatD-type hydrolase family.</text>
</comment>
<organism evidence="4 5">
    <name type="scientific">Engystomops pustulosus</name>
    <name type="common">Tungara frog</name>
    <name type="synonym">Physalaemus pustulosus</name>
    <dbReference type="NCBI Taxonomy" id="76066"/>
    <lineage>
        <taxon>Eukaryota</taxon>
        <taxon>Metazoa</taxon>
        <taxon>Chordata</taxon>
        <taxon>Craniata</taxon>
        <taxon>Vertebrata</taxon>
        <taxon>Euteleostomi</taxon>
        <taxon>Amphibia</taxon>
        <taxon>Batrachia</taxon>
        <taxon>Anura</taxon>
        <taxon>Neobatrachia</taxon>
        <taxon>Hyloidea</taxon>
        <taxon>Leptodactylidae</taxon>
        <taxon>Leiuperinae</taxon>
        <taxon>Engystomops</taxon>
    </lineage>
</organism>
<gene>
    <name evidence="4" type="ORF">GDO81_027234</name>
</gene>
<feature type="compositionally biased region" description="Basic and acidic residues" evidence="3">
    <location>
        <begin position="151"/>
        <end position="165"/>
    </location>
</feature>
<protein>
    <submittedName>
        <fullName evidence="4">Uncharacterized protein</fullName>
    </submittedName>
</protein>
<dbReference type="PANTHER" id="PTHR46363">
    <property type="entry name" value="DEOXYRIBONUCLEASE TATDN2-RELATED"/>
    <property type="match status" value="1"/>
</dbReference>
<feature type="compositionally biased region" description="Low complexity" evidence="3">
    <location>
        <begin position="168"/>
        <end position="180"/>
    </location>
</feature>
<dbReference type="InterPro" id="IPR018228">
    <property type="entry name" value="DNase_TatD-rel_CS"/>
</dbReference>
<accession>A0AAV6ZKK4</accession>
<sequence length="646" mass="73647">MADRSGSASRKHKWLSPPEMSPSKYLRSSESRRVSHSRERDAESPSPSQDRRVTYHPHQSTPRRRLEISTGVRSTVRARSRQIHSTETEEEAPHQEGERSNDPNRRSSRELQRPRTPKDGASSLLFQKAFSAIMGTPGRSRRSLDSAVTRSLEEKKAEKKIHSDPEESPTTHSTPKSTPSAKEAVRERKWKSEEIKRAPSPKRSIASVIIKREAVSQQGAPRLVFIDEDSDKDVDNTTDVTEKDPSIGSDFSDIEDIEPLARFSQDDVVSPFCCSIPDDPKPFSSYKSPLSCYTDLTTSSPMYRPPAEHNTWRQKEQDKSFVSETSLLDSDCESPMGKGQVRSDSVGPPWIFGNTSRSVRRTLEILPSTTTDSKYKDGGFIDTHCHLDMLFSRLSHRSSFADLREQYSSTFPQEFHGCITDYCDPRTLKRLPWQQVLNEDMVWGAFGCHPHFAQYYDNRQHEDMMMALRHPKAIAFGEMGLDYSHKCSTSVPEQISVFEKQLKLVVPLGKPLVIHCRGADEDLFKIMKKWLPRDYKIHRHCFTGKYEDIEPALKEFPNMAVGFTAVLTYPSAADARDAMTRIPLDRLIVETDAPFFVPKQVPKRLCKFAHPGLAIHTIHEIARLRHVPVKTVMSKLRENTYRIYSV</sequence>
<proteinExistence type="inferred from homology"/>
<evidence type="ECO:0000256" key="2">
    <source>
        <dbReference type="ARBA" id="ARBA00022801"/>
    </source>
</evidence>
<feature type="compositionally biased region" description="Basic and acidic residues" evidence="3">
    <location>
        <begin position="84"/>
        <end position="118"/>
    </location>
</feature>
<dbReference type="PANTHER" id="PTHR46363:SF1">
    <property type="entry name" value="DEOXYRIBONUCLEASE TATDN2-RELATED"/>
    <property type="match status" value="1"/>
</dbReference>
<dbReference type="PROSITE" id="PS01137">
    <property type="entry name" value="TATD_1"/>
    <property type="match status" value="1"/>
</dbReference>
<dbReference type="Gene3D" id="3.20.20.140">
    <property type="entry name" value="Metal-dependent hydrolases"/>
    <property type="match status" value="1"/>
</dbReference>
<reference evidence="4" key="1">
    <citation type="thesis" date="2020" institute="ProQuest LLC" country="789 East Eisenhower Parkway, Ann Arbor, MI, USA">
        <title>Comparative Genomics and Chromosome Evolution.</title>
        <authorList>
            <person name="Mudd A.B."/>
        </authorList>
    </citation>
    <scope>NUCLEOTIDE SEQUENCE</scope>
    <source>
        <strain evidence="4">237g6f4</strain>
        <tissue evidence="4">Blood</tissue>
    </source>
</reference>
<dbReference type="InterPro" id="IPR032466">
    <property type="entry name" value="Metal_Hydrolase"/>
</dbReference>
<dbReference type="Proteomes" id="UP000824782">
    <property type="component" value="Unassembled WGS sequence"/>
</dbReference>
<dbReference type="EMBL" id="WNYA01000581">
    <property type="protein sequence ID" value="KAG8547880.1"/>
    <property type="molecule type" value="Genomic_DNA"/>
</dbReference>
<dbReference type="SUPFAM" id="SSF51556">
    <property type="entry name" value="Metallo-dependent hydrolases"/>
    <property type="match status" value="1"/>
</dbReference>
<comment type="caution">
    <text evidence="4">The sequence shown here is derived from an EMBL/GenBank/DDBJ whole genome shotgun (WGS) entry which is preliminary data.</text>
</comment>
<dbReference type="EMBL" id="WNYA01000581">
    <property type="protein sequence ID" value="KAG8547879.1"/>
    <property type="molecule type" value="Genomic_DNA"/>
</dbReference>
<feature type="compositionally biased region" description="Basic and acidic residues" evidence="3">
    <location>
        <begin position="27"/>
        <end position="53"/>
    </location>
</feature>
<dbReference type="FunFam" id="3.20.20.140:FF:000027">
    <property type="entry name" value="putative deoxyribonuclease TATDN2"/>
    <property type="match status" value="1"/>
</dbReference>
<dbReference type="PROSITE" id="PS01090">
    <property type="entry name" value="TATD_2"/>
    <property type="match status" value="1"/>
</dbReference>
<dbReference type="AlphaFoldDB" id="A0AAV6ZKK4"/>